<dbReference type="GO" id="GO:0009307">
    <property type="term" value="P:DNA restriction-modification system"/>
    <property type="evidence" value="ECO:0007669"/>
    <property type="project" value="InterPro"/>
</dbReference>
<dbReference type="PANTHER" id="PTHR30481:SF3">
    <property type="entry name" value="DNA ADENINE METHYLASE"/>
    <property type="match status" value="1"/>
</dbReference>
<dbReference type="Pfam" id="PF02086">
    <property type="entry name" value="MethyltransfD12"/>
    <property type="match status" value="1"/>
</dbReference>
<keyword evidence="5 8" id="KW-0949">S-adenosyl-L-methionine</keyword>
<dbReference type="SUPFAM" id="SSF53335">
    <property type="entry name" value="S-adenosyl-L-methionine-dependent methyltransferases"/>
    <property type="match status" value="1"/>
</dbReference>
<feature type="binding site" evidence="7">
    <location>
        <position position="13"/>
    </location>
    <ligand>
        <name>S-adenosyl-L-methionine</name>
        <dbReference type="ChEBI" id="CHEBI:59789"/>
    </ligand>
</feature>
<comment type="similarity">
    <text evidence="1 8">Belongs to the N(4)/N(6)-methyltransferase family.</text>
</comment>
<reference evidence="9 10" key="1">
    <citation type="submission" date="2016-11" db="EMBL/GenBank/DDBJ databases">
        <authorList>
            <person name="Jaros S."/>
            <person name="Januszkiewicz K."/>
            <person name="Wedrychowicz H."/>
        </authorList>
    </citation>
    <scope>NUCLEOTIDE SEQUENCE [LARGE SCALE GENOMIC DNA]</scope>
    <source>
        <strain evidence="9 10">DSM 16917</strain>
    </source>
</reference>
<keyword evidence="10" id="KW-1185">Reference proteome</keyword>
<comment type="catalytic activity">
    <reaction evidence="6 8">
        <text>a 2'-deoxyadenosine in DNA + S-adenosyl-L-methionine = an N(6)-methyl-2'-deoxyadenosine in DNA + S-adenosyl-L-homocysteine + H(+)</text>
        <dbReference type="Rhea" id="RHEA:15197"/>
        <dbReference type="Rhea" id="RHEA-COMP:12418"/>
        <dbReference type="Rhea" id="RHEA-COMP:12419"/>
        <dbReference type="ChEBI" id="CHEBI:15378"/>
        <dbReference type="ChEBI" id="CHEBI:57856"/>
        <dbReference type="ChEBI" id="CHEBI:59789"/>
        <dbReference type="ChEBI" id="CHEBI:90615"/>
        <dbReference type="ChEBI" id="CHEBI:90616"/>
        <dbReference type="EC" id="2.1.1.72"/>
    </reaction>
</comment>
<evidence type="ECO:0000313" key="9">
    <source>
        <dbReference type="EMBL" id="SHH46722.1"/>
    </source>
</evidence>
<gene>
    <name evidence="9" type="ORF">SAMN02745129_2031</name>
</gene>
<evidence type="ECO:0000256" key="5">
    <source>
        <dbReference type="ARBA" id="ARBA00022691"/>
    </source>
</evidence>
<keyword evidence="4 8" id="KW-0808">Transferase</keyword>
<evidence type="ECO:0000256" key="1">
    <source>
        <dbReference type="ARBA" id="ARBA00006594"/>
    </source>
</evidence>
<dbReference type="InterPro" id="IPR002052">
    <property type="entry name" value="DNA_methylase_N6_adenine_CS"/>
</dbReference>
<dbReference type="PROSITE" id="PS00092">
    <property type="entry name" value="N6_MTASE"/>
    <property type="match status" value="1"/>
</dbReference>
<dbReference type="AlphaFoldDB" id="A0A1M5T7N4"/>
<dbReference type="STRING" id="299255.SAMN02745129_2031"/>
<evidence type="ECO:0000256" key="3">
    <source>
        <dbReference type="ARBA" id="ARBA00022603"/>
    </source>
</evidence>
<organism evidence="9 10">
    <name type="scientific">Ferrimonas marina</name>
    <dbReference type="NCBI Taxonomy" id="299255"/>
    <lineage>
        <taxon>Bacteria</taxon>
        <taxon>Pseudomonadati</taxon>
        <taxon>Pseudomonadota</taxon>
        <taxon>Gammaproteobacteria</taxon>
        <taxon>Alteromonadales</taxon>
        <taxon>Ferrimonadaceae</taxon>
        <taxon>Ferrimonas</taxon>
    </lineage>
</organism>
<dbReference type="InterPro" id="IPR023095">
    <property type="entry name" value="Ade_MeTrfase_dom_2"/>
</dbReference>
<evidence type="ECO:0000256" key="6">
    <source>
        <dbReference type="ARBA" id="ARBA00047942"/>
    </source>
</evidence>
<evidence type="ECO:0000256" key="4">
    <source>
        <dbReference type="ARBA" id="ARBA00022679"/>
    </source>
</evidence>
<dbReference type="GO" id="GO:0009007">
    <property type="term" value="F:site-specific DNA-methyltransferase (adenine-specific) activity"/>
    <property type="evidence" value="ECO:0007669"/>
    <property type="project" value="UniProtKB-UniRule"/>
</dbReference>
<protein>
    <recommendedName>
        <fullName evidence="2 8">Site-specific DNA-methyltransferase (adenine-specific)</fullName>
        <ecNumber evidence="2 8">2.1.1.72</ecNumber>
    </recommendedName>
</protein>
<proteinExistence type="inferred from homology"/>
<dbReference type="PRINTS" id="PR00505">
    <property type="entry name" value="D12N6MTFRASE"/>
</dbReference>
<keyword evidence="3 8" id="KW-0489">Methyltransferase</keyword>
<evidence type="ECO:0000313" key="10">
    <source>
        <dbReference type="Proteomes" id="UP000184268"/>
    </source>
</evidence>
<dbReference type="InterPro" id="IPR012263">
    <property type="entry name" value="M_m6A_EcoRV"/>
</dbReference>
<dbReference type="Gene3D" id="1.10.1020.10">
    <property type="entry name" value="Adenine-specific Methyltransferase, Domain 2"/>
    <property type="match status" value="1"/>
</dbReference>
<dbReference type="RefSeq" id="WP_067663537.1">
    <property type="nucleotide sequence ID" value="NZ_FQXG01000003.1"/>
</dbReference>
<dbReference type="NCBIfam" id="TIGR00571">
    <property type="entry name" value="dam"/>
    <property type="match status" value="1"/>
</dbReference>
<dbReference type="Gene3D" id="3.40.50.150">
    <property type="entry name" value="Vaccinia Virus protein VP39"/>
    <property type="match status" value="1"/>
</dbReference>
<dbReference type="InterPro" id="IPR012327">
    <property type="entry name" value="MeTrfase_D12"/>
</dbReference>
<dbReference type="InterPro" id="IPR029063">
    <property type="entry name" value="SAM-dependent_MTases_sf"/>
</dbReference>
<dbReference type="GO" id="GO:0043565">
    <property type="term" value="F:sequence-specific DNA binding"/>
    <property type="evidence" value="ECO:0007669"/>
    <property type="project" value="TreeGrafter"/>
</dbReference>
<name>A0A1M5T7N4_9GAMM</name>
<evidence type="ECO:0000256" key="7">
    <source>
        <dbReference type="PIRSR" id="PIRSR000398-1"/>
    </source>
</evidence>
<evidence type="ECO:0000256" key="2">
    <source>
        <dbReference type="ARBA" id="ARBA00011900"/>
    </source>
</evidence>
<dbReference type="EMBL" id="FQXG01000003">
    <property type="protein sequence ID" value="SHH46722.1"/>
    <property type="molecule type" value="Genomic_DNA"/>
</dbReference>
<dbReference type="GO" id="GO:0006298">
    <property type="term" value="P:mismatch repair"/>
    <property type="evidence" value="ECO:0007669"/>
    <property type="project" value="TreeGrafter"/>
</dbReference>
<dbReference type="GO" id="GO:0032259">
    <property type="term" value="P:methylation"/>
    <property type="evidence" value="ECO:0007669"/>
    <property type="project" value="UniProtKB-KW"/>
</dbReference>
<dbReference type="PANTHER" id="PTHR30481">
    <property type="entry name" value="DNA ADENINE METHYLASE"/>
    <property type="match status" value="1"/>
</dbReference>
<dbReference type="EC" id="2.1.1.72" evidence="2 8"/>
<feature type="binding site" evidence="7">
    <location>
        <position position="180"/>
    </location>
    <ligand>
        <name>S-adenosyl-L-methionine</name>
        <dbReference type="ChEBI" id="CHEBI:59789"/>
    </ligand>
</feature>
<feature type="binding site" evidence="7">
    <location>
        <position position="9"/>
    </location>
    <ligand>
        <name>S-adenosyl-L-methionine</name>
        <dbReference type="ChEBI" id="CHEBI:59789"/>
    </ligand>
</feature>
<feature type="binding site" evidence="7">
    <location>
        <position position="53"/>
    </location>
    <ligand>
        <name>S-adenosyl-L-methionine</name>
        <dbReference type="ChEBI" id="CHEBI:59789"/>
    </ligand>
</feature>
<sequence>MSDRPFLKWPGGKSRLGHFLLPHIDSGQGLVEPFVGSASAYLASGYDKALLADANPDLIAVYSHLKADPGAFVSDLERLFTTKNNTESAYYGLRDRFNRCRDSRKRALLFVYLNRHGYRGLIRYNQSGGFNVPYGHYRKPALPTERLLKAAQRLEQCAILCQSYQDTMRLAKPGDVIYCDPPYSPLPGRNSFTEYSTGGFQHSDHLELARLALEASQTGIKVVISNHDTESTRALYQAADHVEQFDVARAIGSHHAEKSVRELLAIYLPK</sequence>
<dbReference type="PIRSF" id="PIRSF000398">
    <property type="entry name" value="M_m6A_EcoRV"/>
    <property type="match status" value="1"/>
</dbReference>
<evidence type="ECO:0000256" key="8">
    <source>
        <dbReference type="RuleBase" id="RU361257"/>
    </source>
</evidence>
<dbReference type="Proteomes" id="UP000184268">
    <property type="component" value="Unassembled WGS sequence"/>
</dbReference>
<dbReference type="OrthoDB" id="9805629at2"/>
<dbReference type="GO" id="GO:1904047">
    <property type="term" value="F:S-adenosyl-L-methionine binding"/>
    <property type="evidence" value="ECO:0007669"/>
    <property type="project" value="TreeGrafter"/>
</dbReference>
<accession>A0A1M5T7N4</accession>